<evidence type="ECO:0000313" key="3">
    <source>
        <dbReference type="Proteomes" id="UP000076404"/>
    </source>
</evidence>
<feature type="transmembrane region" description="Helical" evidence="1">
    <location>
        <begin position="58"/>
        <end position="75"/>
    </location>
</feature>
<evidence type="ECO:0000313" key="2">
    <source>
        <dbReference type="EMBL" id="AMW04642.1"/>
    </source>
</evidence>
<dbReference type="AlphaFoldDB" id="A0A143BJB6"/>
<feature type="transmembrane region" description="Helical" evidence="1">
    <location>
        <begin position="234"/>
        <end position="257"/>
    </location>
</feature>
<feature type="transmembrane region" description="Helical" evidence="1">
    <location>
        <begin position="333"/>
        <end position="362"/>
    </location>
</feature>
<proteinExistence type="predicted"/>
<gene>
    <name evidence="2" type="ORF">GEMMAAP_06865</name>
</gene>
<feature type="transmembrane region" description="Helical" evidence="1">
    <location>
        <begin position="81"/>
        <end position="99"/>
    </location>
</feature>
<name>A0A143BJB6_9BACT</name>
<dbReference type="KEGG" id="gph:GEMMAAP_06865"/>
<dbReference type="eggNOG" id="ENOG5033US3">
    <property type="taxonomic scope" value="Bacteria"/>
</dbReference>
<feature type="transmembrane region" description="Helical" evidence="1">
    <location>
        <begin position="305"/>
        <end position="327"/>
    </location>
</feature>
<dbReference type="STRING" id="1379270.GEMMAAP_06865"/>
<keyword evidence="1" id="KW-1133">Transmembrane helix</keyword>
<protein>
    <recommendedName>
        <fullName evidence="4">DUF2232 domain-containing protein</fullName>
    </recommendedName>
</protein>
<reference evidence="2 3" key="2">
    <citation type="journal article" date="2016" name="Environ. Microbiol. Rep.">
        <title>Metagenomic evidence for the presence of phototrophic Gemmatimonadetes bacteria in diverse environments.</title>
        <authorList>
            <person name="Zeng Y."/>
            <person name="Baumbach J."/>
            <person name="Barbosa E.G."/>
            <person name="Azevedo V."/>
            <person name="Zhang C."/>
            <person name="Koblizek M."/>
        </authorList>
    </citation>
    <scope>NUCLEOTIDE SEQUENCE [LARGE SCALE GENOMIC DNA]</scope>
    <source>
        <strain evidence="2 3">AP64</strain>
    </source>
</reference>
<dbReference type="RefSeq" id="WP_075071455.1">
    <property type="nucleotide sequence ID" value="NZ_CP011454.1"/>
</dbReference>
<feature type="transmembrane region" description="Helical" evidence="1">
    <location>
        <begin position="281"/>
        <end position="298"/>
    </location>
</feature>
<reference evidence="2 3" key="1">
    <citation type="journal article" date="2014" name="Proc. Natl. Acad. Sci. U.S.A.">
        <title>Functional type 2 photosynthetic reaction centers found in the rare bacterial phylum Gemmatimonadetes.</title>
        <authorList>
            <person name="Zeng Y."/>
            <person name="Feng F."/>
            <person name="Medova H."/>
            <person name="Dean J."/>
            <person name="Koblizek M."/>
        </authorList>
    </citation>
    <scope>NUCLEOTIDE SEQUENCE [LARGE SCALE GENOMIC DNA]</scope>
    <source>
        <strain evidence="2 3">AP64</strain>
    </source>
</reference>
<keyword evidence="1" id="KW-0812">Transmembrane</keyword>
<evidence type="ECO:0008006" key="4">
    <source>
        <dbReference type="Google" id="ProtNLM"/>
    </source>
</evidence>
<feature type="transmembrane region" description="Helical" evidence="1">
    <location>
        <begin position="21"/>
        <end position="46"/>
    </location>
</feature>
<keyword evidence="1" id="KW-0472">Membrane</keyword>
<accession>A0A143BJB6</accession>
<feature type="transmembrane region" description="Helical" evidence="1">
    <location>
        <begin position="134"/>
        <end position="152"/>
    </location>
</feature>
<sequence>MNGAVAPGLAATAPQERGWRWFVLGMLLMVAVTAAPAWPPALALLAGMVRLLLPVEQFALVVLVAIASCALVGWWAGGRLVLGLVWGLAAGYVVWKVPLPLSGYGAFLRGWAVTLGAAFGLVCLLTAAKPFLTRALAAVALAGVVTLLGLSARSASGAGAFDAAAQMLSQEYQQRLGASLDVWRGRTASESWRGFAQRFPEAVARTERLEGLLIALAEPRPASASVGGARVAPLVVLAPTLLALESLLALALGWAAYHRLTRARLGPPLAALRDLRFNDQWVWGLIVGVTVLLLPTLVEWRTAGLNLVGFFGTLYALRGAGVLVWYIPDRAAVWVLLALAVLVPVLGPVWVLVALLTITFTLGLGDTWRDFRAGAGSRRPWSP</sequence>
<dbReference type="OrthoDB" id="12714at2"/>
<dbReference type="Proteomes" id="UP000076404">
    <property type="component" value="Chromosome"/>
</dbReference>
<evidence type="ECO:0000256" key="1">
    <source>
        <dbReference type="SAM" id="Phobius"/>
    </source>
</evidence>
<feature type="transmembrane region" description="Helical" evidence="1">
    <location>
        <begin position="106"/>
        <end position="128"/>
    </location>
</feature>
<dbReference type="EMBL" id="CP011454">
    <property type="protein sequence ID" value="AMW04642.1"/>
    <property type="molecule type" value="Genomic_DNA"/>
</dbReference>
<keyword evidence="3" id="KW-1185">Reference proteome</keyword>
<organism evidence="2 3">
    <name type="scientific">Gemmatimonas phototrophica</name>
    <dbReference type="NCBI Taxonomy" id="1379270"/>
    <lineage>
        <taxon>Bacteria</taxon>
        <taxon>Pseudomonadati</taxon>
        <taxon>Gemmatimonadota</taxon>
        <taxon>Gemmatimonadia</taxon>
        <taxon>Gemmatimonadales</taxon>
        <taxon>Gemmatimonadaceae</taxon>
        <taxon>Gemmatimonas</taxon>
    </lineage>
</organism>